<accession>A0A9P4P0C0</accession>
<dbReference type="AlphaFoldDB" id="A0A9P4P0C0"/>
<feature type="compositionally biased region" description="Low complexity" evidence="2">
    <location>
        <begin position="1"/>
        <end position="25"/>
    </location>
</feature>
<dbReference type="EMBL" id="MU007016">
    <property type="protein sequence ID" value="KAF2434608.1"/>
    <property type="molecule type" value="Genomic_DNA"/>
</dbReference>
<reference evidence="3" key="1">
    <citation type="journal article" date="2020" name="Stud. Mycol.">
        <title>101 Dothideomycetes genomes: a test case for predicting lifestyles and emergence of pathogens.</title>
        <authorList>
            <person name="Haridas S."/>
            <person name="Albert R."/>
            <person name="Binder M."/>
            <person name="Bloem J."/>
            <person name="Labutti K."/>
            <person name="Salamov A."/>
            <person name="Andreopoulos B."/>
            <person name="Baker S."/>
            <person name="Barry K."/>
            <person name="Bills G."/>
            <person name="Bluhm B."/>
            <person name="Cannon C."/>
            <person name="Castanera R."/>
            <person name="Culley D."/>
            <person name="Daum C."/>
            <person name="Ezra D."/>
            <person name="Gonzalez J."/>
            <person name="Henrissat B."/>
            <person name="Kuo A."/>
            <person name="Liang C."/>
            <person name="Lipzen A."/>
            <person name="Lutzoni F."/>
            <person name="Magnuson J."/>
            <person name="Mondo S."/>
            <person name="Nolan M."/>
            <person name="Ohm R."/>
            <person name="Pangilinan J."/>
            <person name="Park H.-J."/>
            <person name="Ramirez L."/>
            <person name="Alfaro M."/>
            <person name="Sun H."/>
            <person name="Tritt A."/>
            <person name="Yoshinaga Y."/>
            <person name="Zwiers L.-H."/>
            <person name="Turgeon B."/>
            <person name="Goodwin S."/>
            <person name="Spatafora J."/>
            <person name="Crous P."/>
            <person name="Grigoriev I."/>
        </authorList>
    </citation>
    <scope>NUCLEOTIDE SEQUENCE</scope>
    <source>
        <strain evidence="3">CBS 130266</strain>
    </source>
</reference>
<keyword evidence="1" id="KW-0539">Nucleus</keyword>
<proteinExistence type="predicted"/>
<dbReference type="InterPro" id="IPR052973">
    <property type="entry name" value="Fungal_sec-metab_reg_TF"/>
</dbReference>
<dbReference type="Proteomes" id="UP000800235">
    <property type="component" value="Unassembled WGS sequence"/>
</dbReference>
<dbReference type="InterPro" id="IPR001138">
    <property type="entry name" value="Zn2Cys6_DnaBD"/>
</dbReference>
<evidence type="ECO:0000313" key="4">
    <source>
        <dbReference type="Proteomes" id="UP000800235"/>
    </source>
</evidence>
<dbReference type="CDD" id="cd00067">
    <property type="entry name" value="GAL4"/>
    <property type="match status" value="1"/>
</dbReference>
<dbReference type="PANTHER" id="PTHR35392:SF1">
    <property type="entry name" value="ZN(II)2CYS6 TRANSCRIPTION FACTOR (EUROFUNG)"/>
    <property type="match status" value="1"/>
</dbReference>
<evidence type="ECO:0000313" key="3">
    <source>
        <dbReference type="EMBL" id="KAF2434608.1"/>
    </source>
</evidence>
<dbReference type="PANTHER" id="PTHR35392">
    <property type="entry name" value="ZN(II)2CYS6 TRANSCRIPTION FACTOR (EUROFUNG)-RELATED-RELATED"/>
    <property type="match status" value="1"/>
</dbReference>
<sequence>MQQQVVISSPISVSTSPSSSAAASPKVKRRNSPISPVIGITPKTITKKKVGSGSSSKEKPEKKIGKRKGPLRPDQRQQAHEIRKLRACLRCKFLKKVCNKGDPCNGCQPAHARLWQVPCTRMNISDIGYFYKDWTADYERHVTCGMSITNIKGFSPHSQTLLITHGYEYYMPIPVREVYVVDEKVFEVDWTESIHETPRSFEYMTARLSANVEGISHSVISQYLDLHVDSGFERFVDEYYEGTQYLSELLKTVYRYYLRTKLPIIRQGLKLVVAYALTLHITMVQPFGDEDLGIDGRIDDEGSRYYGKVCAPVMVNFQVKKAMADMWRELMKDVLEELQTLLHSVYNGSKLKNWPTIFMLSSLILIVWEMMQFDSHYRIPDTKYVSNFCEEMEKTPIGVIVGLFGAISTKVPSFLEWDTRKHAHVLNNDVAACDTMTEVRAHVQKHETYLKSRSEAEFEREDFDSLSNKFLSKLVIRAN</sequence>
<dbReference type="GO" id="GO:0008270">
    <property type="term" value="F:zinc ion binding"/>
    <property type="evidence" value="ECO:0007669"/>
    <property type="project" value="InterPro"/>
</dbReference>
<keyword evidence="4" id="KW-1185">Reference proteome</keyword>
<protein>
    <submittedName>
        <fullName evidence="3">Uncharacterized protein</fullName>
    </submittedName>
</protein>
<gene>
    <name evidence="3" type="ORF">EJ08DRAFT_582282</name>
</gene>
<dbReference type="GO" id="GO:0000981">
    <property type="term" value="F:DNA-binding transcription factor activity, RNA polymerase II-specific"/>
    <property type="evidence" value="ECO:0007669"/>
    <property type="project" value="InterPro"/>
</dbReference>
<organism evidence="3 4">
    <name type="scientific">Tothia fuscella</name>
    <dbReference type="NCBI Taxonomy" id="1048955"/>
    <lineage>
        <taxon>Eukaryota</taxon>
        <taxon>Fungi</taxon>
        <taxon>Dikarya</taxon>
        <taxon>Ascomycota</taxon>
        <taxon>Pezizomycotina</taxon>
        <taxon>Dothideomycetes</taxon>
        <taxon>Pleosporomycetidae</taxon>
        <taxon>Venturiales</taxon>
        <taxon>Cylindrosympodiaceae</taxon>
        <taxon>Tothia</taxon>
    </lineage>
</organism>
<evidence type="ECO:0000256" key="1">
    <source>
        <dbReference type="ARBA" id="ARBA00023242"/>
    </source>
</evidence>
<name>A0A9P4P0C0_9PEZI</name>
<comment type="caution">
    <text evidence="3">The sequence shown here is derived from an EMBL/GenBank/DDBJ whole genome shotgun (WGS) entry which is preliminary data.</text>
</comment>
<dbReference type="OrthoDB" id="5420905at2759"/>
<evidence type="ECO:0000256" key="2">
    <source>
        <dbReference type="SAM" id="MobiDB-lite"/>
    </source>
</evidence>
<feature type="region of interest" description="Disordered" evidence="2">
    <location>
        <begin position="1"/>
        <end position="79"/>
    </location>
</feature>